<evidence type="ECO:0000313" key="1">
    <source>
        <dbReference type="EMBL" id="WNY23232.1"/>
    </source>
</evidence>
<reference evidence="1 2" key="1">
    <citation type="submission" date="2023-07" db="EMBL/GenBank/DDBJ databases">
        <title>Closed genoem sequence of Methanomicrococcus sp. Hf6.</title>
        <authorList>
            <person name="Poehlein A."/>
            <person name="Protasov E."/>
            <person name="Platt K."/>
            <person name="Reeh H."/>
            <person name="Daniel R."/>
            <person name="Brune A."/>
        </authorList>
    </citation>
    <scope>NUCLEOTIDE SEQUENCE [LARGE SCALE GENOMIC DNA]</scope>
    <source>
        <strain evidence="1 2">Hf6</strain>
    </source>
</reference>
<dbReference type="KEGG" id="mehf:MmiHf6_05370"/>
<keyword evidence="2" id="KW-1185">Reference proteome</keyword>
<protein>
    <submittedName>
        <fullName evidence="1">Uncharacterized protein</fullName>
    </submittedName>
</protein>
<gene>
    <name evidence="1" type="ORF">MmiHf6_05370</name>
</gene>
<dbReference type="AlphaFoldDB" id="A0AA96UYX9"/>
<name>A0AA96UYX9_9EURY</name>
<dbReference type="RefSeq" id="WP_316558246.1">
    <property type="nucleotide sequence ID" value="NZ_CP131059.1"/>
</dbReference>
<dbReference type="GeneID" id="85195035"/>
<proteinExistence type="predicted"/>
<dbReference type="EMBL" id="CP131059">
    <property type="protein sequence ID" value="WNY23232.1"/>
    <property type="molecule type" value="Genomic_DNA"/>
</dbReference>
<accession>A0AA96UYX9</accession>
<organism evidence="1 2">
    <name type="scientific">Methanimicrococcus hongohii</name>
    <dbReference type="NCBI Taxonomy" id="3028295"/>
    <lineage>
        <taxon>Archaea</taxon>
        <taxon>Methanobacteriati</taxon>
        <taxon>Methanobacteriota</taxon>
        <taxon>Stenosarchaea group</taxon>
        <taxon>Methanomicrobia</taxon>
        <taxon>Methanosarcinales</taxon>
        <taxon>Methanosarcinaceae</taxon>
        <taxon>Methanimicrococcus</taxon>
    </lineage>
</organism>
<dbReference type="Proteomes" id="UP001302978">
    <property type="component" value="Chromosome"/>
</dbReference>
<sequence>MWYESFEEIFTYVGKAPELTPKELEETEKMIERMDEDLERQIQRLKMNRRLDGTQYEEGENVLYRYAQK</sequence>
<evidence type="ECO:0000313" key="2">
    <source>
        <dbReference type="Proteomes" id="UP001302978"/>
    </source>
</evidence>